<dbReference type="Gene3D" id="3.80.10.10">
    <property type="entry name" value="Ribonuclease Inhibitor"/>
    <property type="match status" value="1"/>
</dbReference>
<evidence type="ECO:0000256" key="11">
    <source>
        <dbReference type="ARBA" id="ARBA00023303"/>
    </source>
</evidence>
<evidence type="ECO:0000313" key="15">
    <source>
        <dbReference type="RefSeq" id="XP_015274383.1"/>
    </source>
</evidence>
<dbReference type="SMART" id="SM00013">
    <property type="entry name" value="LRRNT"/>
    <property type="match status" value="1"/>
</dbReference>
<feature type="domain" description="LRRNT" evidence="13">
    <location>
        <begin position="55"/>
        <end position="87"/>
    </location>
</feature>
<feature type="transmembrane region" description="Helical" evidence="12">
    <location>
        <begin position="282"/>
        <end position="310"/>
    </location>
</feature>
<evidence type="ECO:0000256" key="2">
    <source>
        <dbReference type="ARBA" id="ARBA00022448"/>
    </source>
</evidence>
<keyword evidence="4" id="KW-0433">Leucine-rich repeat</keyword>
<evidence type="ECO:0000256" key="4">
    <source>
        <dbReference type="ARBA" id="ARBA00022614"/>
    </source>
</evidence>
<dbReference type="RefSeq" id="XP_015274383.1">
    <property type="nucleotide sequence ID" value="XM_015418897.1"/>
</dbReference>
<reference evidence="15" key="1">
    <citation type="submission" date="2025-08" db="UniProtKB">
        <authorList>
            <consortium name="RefSeq"/>
        </authorList>
    </citation>
    <scope>IDENTIFICATION</scope>
</reference>
<proteinExistence type="predicted"/>
<evidence type="ECO:0000256" key="6">
    <source>
        <dbReference type="ARBA" id="ARBA00022729"/>
    </source>
</evidence>
<name>A0ABM1KKZ6_GEKJA</name>
<keyword evidence="8" id="KW-0406">Ion transport</keyword>
<comment type="subcellular location">
    <subcellularLocation>
        <location evidence="1">Cell membrane</location>
        <topology evidence="1">Single-pass membrane protein</topology>
    </subcellularLocation>
</comment>
<dbReference type="SUPFAM" id="SSF52058">
    <property type="entry name" value="L domain-like"/>
    <property type="match status" value="1"/>
</dbReference>
<keyword evidence="3" id="KW-1003">Cell membrane</keyword>
<dbReference type="Pfam" id="PF13855">
    <property type="entry name" value="LRR_8"/>
    <property type="match status" value="1"/>
</dbReference>
<dbReference type="Pfam" id="PF01462">
    <property type="entry name" value="LRRNT"/>
    <property type="match status" value="1"/>
</dbReference>
<dbReference type="Proteomes" id="UP000694871">
    <property type="component" value="Unplaced"/>
</dbReference>
<dbReference type="PANTHER" id="PTHR46473:SF6">
    <property type="entry name" value="LEUCINE-RICH REPEAT-CONTAINING PROTEIN 52"/>
    <property type="match status" value="1"/>
</dbReference>
<dbReference type="InterPro" id="IPR032675">
    <property type="entry name" value="LRR_dom_sf"/>
</dbReference>
<keyword evidence="2" id="KW-0813">Transport</keyword>
<evidence type="ECO:0000256" key="8">
    <source>
        <dbReference type="ARBA" id="ARBA00023065"/>
    </source>
</evidence>
<keyword evidence="6" id="KW-0732">Signal</keyword>
<keyword evidence="7 12" id="KW-1133">Transmembrane helix</keyword>
<dbReference type="PANTHER" id="PTHR46473">
    <property type="entry name" value="GH08155P"/>
    <property type="match status" value="1"/>
</dbReference>
<evidence type="ECO:0000256" key="3">
    <source>
        <dbReference type="ARBA" id="ARBA00022475"/>
    </source>
</evidence>
<sequence length="392" mass="43497">MAALPELHEAQQTAGEKVCCCCSCWVGHVLPPSKSSKGMWMVLLVGIGCAVGCVSCPKECTCQYLAVNCTGKQLEEFPSTIPLDTRQLILAQNKLSHLPSVELNFLGDLIYLDCRGNALGEDLDFTFVSIIKLVYLDLSFNNLTQVTFGTFSQLSSLVVLKLSDNPSLVEIEKDSFANNTWLRHLDVSRCGLAFIDTSTVRDLPNLRSLGLGGNPWFCNCSFVELFNWMKESGVTFLALQHVEHEDNTTCYSPAFMHGLRMLEEGPEQLHYKCYIHFDDQDYLFLGLIGFCIFSAGTVLAWLLGVCAVIYEFLTASNEDEENVEEDETAQHQYGVIQGHHGEAHFSPQSSEIACRHAFCKRSQAANESVAEYVAALRNAARPCNFANIDEAL</sequence>
<evidence type="ECO:0000256" key="9">
    <source>
        <dbReference type="ARBA" id="ARBA00023136"/>
    </source>
</evidence>
<keyword evidence="14" id="KW-1185">Reference proteome</keyword>
<dbReference type="InterPro" id="IPR051432">
    <property type="entry name" value="KCNMA1_auxiliary"/>
</dbReference>
<evidence type="ECO:0000256" key="1">
    <source>
        <dbReference type="ARBA" id="ARBA00004162"/>
    </source>
</evidence>
<evidence type="ECO:0000313" key="14">
    <source>
        <dbReference type="Proteomes" id="UP000694871"/>
    </source>
</evidence>
<gene>
    <name evidence="15" type="primary">LRRC52</name>
</gene>
<keyword evidence="11" id="KW-0407">Ion channel</keyword>
<evidence type="ECO:0000256" key="12">
    <source>
        <dbReference type="SAM" id="Phobius"/>
    </source>
</evidence>
<evidence type="ECO:0000256" key="10">
    <source>
        <dbReference type="ARBA" id="ARBA00023157"/>
    </source>
</evidence>
<dbReference type="InterPro" id="IPR001611">
    <property type="entry name" value="Leu-rich_rpt"/>
</dbReference>
<accession>A0ABM1KKZ6</accession>
<keyword evidence="9 12" id="KW-0472">Membrane</keyword>
<evidence type="ECO:0000259" key="13">
    <source>
        <dbReference type="SMART" id="SM00013"/>
    </source>
</evidence>
<dbReference type="InterPro" id="IPR000372">
    <property type="entry name" value="LRRNT"/>
</dbReference>
<protein>
    <submittedName>
        <fullName evidence="15">Leucine-rich repeat-containing protein 52</fullName>
    </submittedName>
</protein>
<evidence type="ECO:0000256" key="5">
    <source>
        <dbReference type="ARBA" id="ARBA00022692"/>
    </source>
</evidence>
<keyword evidence="5 12" id="KW-0812">Transmembrane</keyword>
<keyword evidence="10" id="KW-1015">Disulfide bond</keyword>
<organism evidence="14 15">
    <name type="scientific">Gekko japonicus</name>
    <name type="common">Schlegel's Japanese gecko</name>
    <dbReference type="NCBI Taxonomy" id="146911"/>
    <lineage>
        <taxon>Eukaryota</taxon>
        <taxon>Metazoa</taxon>
        <taxon>Chordata</taxon>
        <taxon>Craniata</taxon>
        <taxon>Vertebrata</taxon>
        <taxon>Euteleostomi</taxon>
        <taxon>Lepidosauria</taxon>
        <taxon>Squamata</taxon>
        <taxon>Bifurcata</taxon>
        <taxon>Gekkota</taxon>
        <taxon>Gekkonidae</taxon>
        <taxon>Gekkoninae</taxon>
        <taxon>Gekko</taxon>
    </lineage>
</organism>
<evidence type="ECO:0000256" key="7">
    <source>
        <dbReference type="ARBA" id="ARBA00022989"/>
    </source>
</evidence>
<dbReference type="GeneID" id="107116875"/>